<comment type="similarity">
    <text evidence="1">Belongs to the sulfur carrier protein TusA family.</text>
</comment>
<evidence type="ECO:0000259" key="2">
    <source>
        <dbReference type="PROSITE" id="PS01148"/>
    </source>
</evidence>
<evidence type="ECO:0000256" key="1">
    <source>
        <dbReference type="ARBA" id="ARBA00008984"/>
    </source>
</evidence>
<dbReference type="EMBL" id="CP121694">
    <property type="protein sequence ID" value="WRO23297.1"/>
    <property type="molecule type" value="Genomic_DNA"/>
</dbReference>
<dbReference type="RefSeq" id="WP_366922679.1">
    <property type="nucleotide sequence ID" value="NZ_CP121694.1"/>
</dbReference>
<dbReference type="PANTHER" id="PTHR33279">
    <property type="entry name" value="SULFUR CARRIER PROTEIN YEDF-RELATED"/>
    <property type="match status" value="1"/>
</dbReference>
<evidence type="ECO:0000313" key="4">
    <source>
        <dbReference type="Proteomes" id="UP001329915"/>
    </source>
</evidence>
<keyword evidence="4" id="KW-1185">Reference proteome</keyword>
<dbReference type="SUPFAM" id="SSF64307">
    <property type="entry name" value="SirA-like"/>
    <property type="match status" value="1"/>
</dbReference>
<dbReference type="Proteomes" id="UP001329915">
    <property type="component" value="Chromosome"/>
</dbReference>
<reference evidence="3 4" key="1">
    <citation type="submission" date="2023-04" db="EMBL/GenBank/DDBJ databases">
        <authorList>
            <person name="Hsu D."/>
        </authorList>
    </citation>
    <scope>NUCLEOTIDE SEQUENCE [LARGE SCALE GENOMIC DNA]</scope>
    <source>
        <strain evidence="3 4">MK1</strain>
    </source>
</reference>
<gene>
    <name evidence="3" type="ORF">MFMK1_003154</name>
</gene>
<evidence type="ECO:0000313" key="3">
    <source>
        <dbReference type="EMBL" id="WRO23297.1"/>
    </source>
</evidence>
<dbReference type="CDD" id="cd00291">
    <property type="entry name" value="SirA_YedF_YeeD"/>
    <property type="match status" value="1"/>
</dbReference>
<protein>
    <submittedName>
        <fullName evidence="3">Sulfurtransferase TusA family protein</fullName>
    </submittedName>
</protein>
<dbReference type="KEGG" id="dbc:MFMK1_003154"/>
<feature type="domain" description="UPF0033" evidence="2">
    <location>
        <begin position="7"/>
        <end position="31"/>
    </location>
</feature>
<dbReference type="InterPro" id="IPR001455">
    <property type="entry name" value="TusA-like"/>
</dbReference>
<dbReference type="InterPro" id="IPR036868">
    <property type="entry name" value="TusA-like_sf"/>
</dbReference>
<organism evidence="3 4">
    <name type="scientific">Metallumcola ferriviriculae</name>
    <dbReference type="NCBI Taxonomy" id="3039180"/>
    <lineage>
        <taxon>Bacteria</taxon>
        <taxon>Bacillati</taxon>
        <taxon>Bacillota</taxon>
        <taxon>Clostridia</taxon>
        <taxon>Neomoorellales</taxon>
        <taxon>Desulfitibacteraceae</taxon>
        <taxon>Metallumcola</taxon>
    </lineage>
</organism>
<sequence>MKADTTVDAVGLLCPMPIVKLSKGVKAMESGQVLELLADDAGADSDVPAWCKKTGNEFISSEEGDGCKKYYIRKS</sequence>
<dbReference type="PANTHER" id="PTHR33279:SF6">
    <property type="entry name" value="SULFUR CARRIER PROTEIN YEDF-RELATED"/>
    <property type="match status" value="1"/>
</dbReference>
<dbReference type="Pfam" id="PF01206">
    <property type="entry name" value="TusA"/>
    <property type="match status" value="1"/>
</dbReference>
<proteinExistence type="inferred from homology"/>
<dbReference type="Gene3D" id="3.30.110.40">
    <property type="entry name" value="TusA-like domain"/>
    <property type="match status" value="1"/>
</dbReference>
<dbReference type="PROSITE" id="PS01148">
    <property type="entry name" value="UPF0033"/>
    <property type="match status" value="1"/>
</dbReference>
<name>A0AAU0USA6_9FIRM</name>
<dbReference type="AlphaFoldDB" id="A0AAU0USA6"/>
<accession>A0AAU0USA6</accession>